<organism evidence="2 3">
    <name type="scientific">Paenibacillus cookii</name>
    <dbReference type="NCBI Taxonomy" id="157839"/>
    <lineage>
        <taxon>Bacteria</taxon>
        <taxon>Bacillati</taxon>
        <taxon>Bacillota</taxon>
        <taxon>Bacilli</taxon>
        <taxon>Bacillales</taxon>
        <taxon>Paenibacillaceae</taxon>
        <taxon>Paenibacillus</taxon>
    </lineage>
</organism>
<sequence>MENKQNVEESGYLFNVDILVKGRSNALALQAMIEMFNQCESIADFRIKSGMELGQLIDSMLRDKRKSLVHKSGASADLPVPDNNRTQKAKTGQPATSPSSPAEKKTISADYGSQLYEWITECIRDNRLTRLTISRGGTRNSMPCRILNFDETNQLLNVYHVDEKQVYSFKLSEIIEVV</sequence>
<evidence type="ECO:0000313" key="2">
    <source>
        <dbReference type="EMBL" id="GIO68070.1"/>
    </source>
</evidence>
<keyword evidence="3" id="KW-1185">Reference proteome</keyword>
<proteinExistence type="predicted"/>
<accession>A0ABQ4LXQ6</accession>
<gene>
    <name evidence="2" type="ORF">J21TS3_28910</name>
</gene>
<reference evidence="2 3" key="1">
    <citation type="submission" date="2021-03" db="EMBL/GenBank/DDBJ databases">
        <title>Antimicrobial resistance genes in bacteria isolated from Japanese honey, and their potential for conferring macrolide and lincosamide resistance in the American foulbrood pathogen Paenibacillus larvae.</title>
        <authorList>
            <person name="Okamoto M."/>
            <person name="Kumagai M."/>
            <person name="Kanamori H."/>
            <person name="Takamatsu D."/>
        </authorList>
    </citation>
    <scope>NUCLEOTIDE SEQUENCE [LARGE SCALE GENOMIC DNA]</scope>
    <source>
        <strain evidence="2 3">J21TS3</strain>
    </source>
</reference>
<evidence type="ECO:0000256" key="1">
    <source>
        <dbReference type="SAM" id="MobiDB-lite"/>
    </source>
</evidence>
<protein>
    <submittedName>
        <fullName evidence="2">Uncharacterized protein</fullName>
    </submittedName>
</protein>
<comment type="caution">
    <text evidence="2">The sequence shown here is derived from an EMBL/GenBank/DDBJ whole genome shotgun (WGS) entry which is preliminary data.</text>
</comment>
<name>A0ABQ4LXQ6_9BACL</name>
<dbReference type="Proteomes" id="UP000680638">
    <property type="component" value="Unassembled WGS sequence"/>
</dbReference>
<dbReference type="RefSeq" id="WP_212950453.1">
    <property type="nucleotide sequence ID" value="NZ_BORW01000014.1"/>
</dbReference>
<dbReference type="EMBL" id="BORW01000014">
    <property type="protein sequence ID" value="GIO68070.1"/>
    <property type="molecule type" value="Genomic_DNA"/>
</dbReference>
<feature type="compositionally biased region" description="Polar residues" evidence="1">
    <location>
        <begin position="83"/>
        <end position="100"/>
    </location>
</feature>
<evidence type="ECO:0000313" key="3">
    <source>
        <dbReference type="Proteomes" id="UP000680638"/>
    </source>
</evidence>
<feature type="region of interest" description="Disordered" evidence="1">
    <location>
        <begin position="71"/>
        <end position="106"/>
    </location>
</feature>